<proteinExistence type="predicted"/>
<dbReference type="RefSeq" id="WP_002688644.1">
    <property type="nucleotide sequence ID" value="NZ_UFTJ01000002.1"/>
</dbReference>
<feature type="transmembrane region" description="Helical" evidence="1">
    <location>
        <begin position="75"/>
        <end position="94"/>
    </location>
</feature>
<dbReference type="Proteomes" id="UP000255515">
    <property type="component" value="Unassembled WGS sequence"/>
</dbReference>
<feature type="transmembrane region" description="Helical" evidence="1">
    <location>
        <begin position="46"/>
        <end position="68"/>
    </location>
</feature>
<gene>
    <name evidence="2" type="ORF">NCTC11661_01354</name>
</gene>
<keyword evidence="1" id="KW-0812">Transmembrane</keyword>
<evidence type="ECO:0000313" key="3">
    <source>
        <dbReference type="Proteomes" id="UP000255515"/>
    </source>
</evidence>
<sequence length="154" mass="17778">MEIPKSALYIIKGLAITVLPPALYLLIIAGALIIEFTDATSIIKGDYFKIFTLVIGSFGFLGIILQIFTNVSSYLKLKIISFGLGIMGFILFFIDIDDLDNAFYRLKNIFIWNPTMSFIDLYTMIPFYFSFIFLFFNSYFWMKNQGFFNKSSTY</sequence>
<organism evidence="2 3">
    <name type="scientific">Bergeyella zoohelcum</name>
    <dbReference type="NCBI Taxonomy" id="1015"/>
    <lineage>
        <taxon>Bacteria</taxon>
        <taxon>Pseudomonadati</taxon>
        <taxon>Bacteroidota</taxon>
        <taxon>Flavobacteriia</taxon>
        <taxon>Flavobacteriales</taxon>
        <taxon>Weeksellaceae</taxon>
        <taxon>Bergeyella</taxon>
    </lineage>
</organism>
<evidence type="ECO:0000256" key="1">
    <source>
        <dbReference type="SAM" id="Phobius"/>
    </source>
</evidence>
<accession>A0A376C388</accession>
<feature type="transmembrane region" description="Helical" evidence="1">
    <location>
        <begin position="7"/>
        <end position="34"/>
    </location>
</feature>
<name>A0A376C388_9FLAO</name>
<reference evidence="2 3" key="1">
    <citation type="submission" date="2018-06" db="EMBL/GenBank/DDBJ databases">
        <authorList>
            <consortium name="Pathogen Informatics"/>
            <person name="Doyle S."/>
        </authorList>
    </citation>
    <scope>NUCLEOTIDE SEQUENCE [LARGE SCALE GENOMIC DNA]</scope>
    <source>
        <strain evidence="2 3">NCTC11661</strain>
    </source>
</reference>
<evidence type="ECO:0000313" key="2">
    <source>
        <dbReference type="EMBL" id="SSZ55955.1"/>
    </source>
</evidence>
<feature type="transmembrane region" description="Helical" evidence="1">
    <location>
        <begin position="121"/>
        <end position="142"/>
    </location>
</feature>
<dbReference type="AlphaFoldDB" id="A0A376C388"/>
<dbReference type="EMBL" id="UFTJ01000002">
    <property type="protein sequence ID" value="SSZ55955.1"/>
    <property type="molecule type" value="Genomic_DNA"/>
</dbReference>
<keyword evidence="1" id="KW-0472">Membrane</keyword>
<keyword evidence="1" id="KW-1133">Transmembrane helix</keyword>
<protein>
    <submittedName>
        <fullName evidence="2">Uncharacterized protein</fullName>
    </submittedName>
</protein>